<dbReference type="InterPro" id="IPR054767">
    <property type="entry name" value="Cas10-Cmr2_palm2"/>
</dbReference>
<evidence type="ECO:0000256" key="12">
    <source>
        <dbReference type="ARBA" id="ARBA00032922"/>
    </source>
</evidence>
<keyword evidence="7" id="KW-0255">Endonuclease</keyword>
<dbReference type="InterPro" id="IPR052117">
    <property type="entry name" value="Cas10/Csm1_subtype-III-A"/>
</dbReference>
<dbReference type="Pfam" id="PF20824">
    <property type="entry name" value="Cmr2_hel_dom2"/>
    <property type="match status" value="1"/>
</dbReference>
<dbReference type="PANTHER" id="PTHR36528:SF1">
    <property type="entry name" value="CRISPR SYSTEM SINGLE-STRAND-SPECIFIC DEOXYRIBONUCLEASE CAS10_CSM1 (SUBTYPE III-A)"/>
    <property type="match status" value="1"/>
</dbReference>
<dbReference type="CDD" id="cd09680">
    <property type="entry name" value="Cas10_III"/>
    <property type="match status" value="1"/>
</dbReference>
<dbReference type="NCBIfam" id="TIGR02578">
    <property type="entry name" value="cas_TM1811_Csm1"/>
    <property type="match status" value="1"/>
</dbReference>
<evidence type="ECO:0000256" key="8">
    <source>
        <dbReference type="ARBA" id="ARBA00022801"/>
    </source>
</evidence>
<gene>
    <name evidence="14" type="primary">csm1</name>
    <name evidence="14" type="ORF">GCWU000321_00548</name>
</gene>
<dbReference type="GO" id="GO:0005524">
    <property type="term" value="F:ATP binding"/>
    <property type="evidence" value="ECO:0007669"/>
    <property type="project" value="UniProtKB-KW"/>
</dbReference>
<keyword evidence="15" id="KW-1185">Reference proteome</keyword>
<dbReference type="GO" id="GO:0004527">
    <property type="term" value="F:exonuclease activity"/>
    <property type="evidence" value="ECO:0007669"/>
    <property type="project" value="UniProtKB-KW"/>
</dbReference>
<proteinExistence type="inferred from homology"/>
<evidence type="ECO:0000256" key="1">
    <source>
        <dbReference type="ARBA" id="ARBA00001968"/>
    </source>
</evidence>
<dbReference type="HOGENOM" id="CLU_017487_1_0_9"/>
<evidence type="ECO:0000256" key="6">
    <source>
        <dbReference type="ARBA" id="ARBA00022741"/>
    </source>
</evidence>
<dbReference type="InterPro" id="IPR000160">
    <property type="entry name" value="GGDEF_dom"/>
</dbReference>
<evidence type="ECO:0000259" key="13">
    <source>
        <dbReference type="PROSITE" id="PS50887"/>
    </source>
</evidence>
<dbReference type="GO" id="GO:0051607">
    <property type="term" value="P:defense response to virus"/>
    <property type="evidence" value="ECO:0007669"/>
    <property type="project" value="UniProtKB-KW"/>
</dbReference>
<dbReference type="Gene3D" id="1.10.3210.10">
    <property type="entry name" value="Hypothetical protein af1432"/>
    <property type="match status" value="1"/>
</dbReference>
<dbReference type="OrthoDB" id="9768769at2"/>
<comment type="cofactor">
    <cofactor evidence="1">
        <name>a divalent metal cation</name>
        <dbReference type="ChEBI" id="CHEBI:60240"/>
    </cofactor>
</comment>
<feature type="domain" description="GGDEF" evidence="13">
    <location>
        <begin position="550"/>
        <end position="711"/>
    </location>
</feature>
<keyword evidence="4" id="KW-0808">Transferase</keyword>
<evidence type="ECO:0000256" key="3">
    <source>
        <dbReference type="ARBA" id="ARBA00014333"/>
    </source>
</evidence>
<dbReference type="InterPro" id="IPR006674">
    <property type="entry name" value="HD_domain"/>
</dbReference>
<dbReference type="Gene3D" id="3.30.70.270">
    <property type="match status" value="1"/>
</dbReference>
<comment type="caution">
    <text evidence="14">The sequence shown here is derived from an EMBL/GenBank/DDBJ whole genome shotgun (WGS) entry which is preliminary data.</text>
</comment>
<keyword evidence="6" id="KW-0547">Nucleotide-binding</keyword>
<dbReference type="PROSITE" id="PS50887">
    <property type="entry name" value="GGDEF"/>
    <property type="match status" value="1"/>
</dbReference>
<keyword evidence="8" id="KW-0378">Hydrolase</keyword>
<evidence type="ECO:0000256" key="2">
    <source>
        <dbReference type="ARBA" id="ARBA00005700"/>
    </source>
</evidence>
<dbReference type="InterPro" id="IPR043128">
    <property type="entry name" value="Rev_trsase/Diguanyl_cyclase"/>
</dbReference>
<dbReference type="PANTHER" id="PTHR36528">
    <property type="entry name" value="CRISPR SYSTEM SINGLE-STRAND-SPECIFIC DEOXYRIBONUCLEASE CAS10/CSM1 (SUBTYPE III-A)"/>
    <property type="match status" value="1"/>
</dbReference>
<dbReference type="Proteomes" id="UP000004736">
    <property type="component" value="Unassembled WGS sequence"/>
</dbReference>
<reference evidence="14" key="1">
    <citation type="submission" date="2009-09" db="EMBL/GenBank/DDBJ databases">
        <authorList>
            <person name="Weinstock G."/>
            <person name="Sodergren E."/>
            <person name="Clifton S."/>
            <person name="Fulton L."/>
            <person name="Fulton B."/>
            <person name="Courtney L."/>
            <person name="Fronick C."/>
            <person name="Harrison M."/>
            <person name="Strong C."/>
            <person name="Farmer C."/>
            <person name="Delahaunty K."/>
            <person name="Markovic C."/>
            <person name="Hall O."/>
            <person name="Minx P."/>
            <person name="Tomlinson C."/>
            <person name="Mitreva M."/>
            <person name="Nelson J."/>
            <person name="Hou S."/>
            <person name="Wollam A."/>
            <person name="Pepin K.H."/>
            <person name="Johnson M."/>
            <person name="Bhonagiri V."/>
            <person name="Nash W.E."/>
            <person name="Warren W."/>
            <person name="Chinwalla A."/>
            <person name="Mardis E.R."/>
            <person name="Wilson R.K."/>
        </authorList>
    </citation>
    <scope>NUCLEOTIDE SEQUENCE [LARGE SCALE GENOMIC DNA]</scope>
    <source>
        <strain evidence="14">DSM 15470</strain>
    </source>
</reference>
<dbReference type="eggNOG" id="COG1353">
    <property type="taxonomic scope" value="Bacteria"/>
</dbReference>
<evidence type="ECO:0000313" key="14">
    <source>
        <dbReference type="EMBL" id="EEW96602.1"/>
    </source>
</evidence>
<dbReference type="Pfam" id="PF22335">
    <property type="entry name" value="Cas10-Cmr2_palm2"/>
    <property type="match status" value="1"/>
</dbReference>
<dbReference type="RefSeq" id="WP_007069535.1">
    <property type="nucleotide sequence ID" value="NZ_GG698602.1"/>
</dbReference>
<evidence type="ECO:0000256" key="10">
    <source>
        <dbReference type="ARBA" id="ARBA00022840"/>
    </source>
</evidence>
<name>C9LM16_9FIRM</name>
<keyword evidence="10" id="KW-0067">ATP-binding</keyword>
<evidence type="ECO:0000256" key="9">
    <source>
        <dbReference type="ARBA" id="ARBA00022839"/>
    </source>
</evidence>
<evidence type="ECO:0000313" key="15">
    <source>
        <dbReference type="Proteomes" id="UP000004736"/>
    </source>
</evidence>
<organism evidence="14 15">
    <name type="scientific">Dialister invisus DSM 15470</name>
    <dbReference type="NCBI Taxonomy" id="592028"/>
    <lineage>
        <taxon>Bacteria</taxon>
        <taxon>Bacillati</taxon>
        <taxon>Bacillota</taxon>
        <taxon>Negativicutes</taxon>
        <taxon>Veillonellales</taxon>
        <taxon>Veillonellaceae</taxon>
        <taxon>Dialister</taxon>
    </lineage>
</organism>
<comment type="similarity">
    <text evidence="2">Belongs to the CRISPR-associated Cas10/Csm1 family.</text>
</comment>
<protein>
    <recommendedName>
        <fullName evidence="3">CRISPR system single-strand-specific deoxyribonuclease Cas10/Csm1 (subtype III-A)</fullName>
    </recommendedName>
    <alternativeName>
        <fullName evidence="12">Cyclic oligoadenylate synthase</fullName>
    </alternativeName>
</protein>
<dbReference type="InterPro" id="IPR041062">
    <property type="entry name" value="Csm1_B"/>
</dbReference>
<dbReference type="Pfam" id="PF18211">
    <property type="entry name" value="Csm1_B"/>
    <property type="match status" value="1"/>
</dbReference>
<keyword evidence="11" id="KW-0051">Antiviral defense</keyword>
<evidence type="ECO:0000256" key="11">
    <source>
        <dbReference type="ARBA" id="ARBA00023118"/>
    </source>
</evidence>
<dbReference type="InterPro" id="IPR048693">
    <property type="entry name" value="Cmr2-like_C"/>
</dbReference>
<dbReference type="SUPFAM" id="SSF109604">
    <property type="entry name" value="HD-domain/PDEase-like"/>
    <property type="match status" value="1"/>
</dbReference>
<accession>C9LM16</accession>
<dbReference type="GO" id="GO:0004519">
    <property type="term" value="F:endonuclease activity"/>
    <property type="evidence" value="ECO:0007669"/>
    <property type="project" value="UniProtKB-KW"/>
</dbReference>
<dbReference type="InterPro" id="IPR013408">
    <property type="entry name" value="Cas10/Csm1"/>
</dbReference>
<dbReference type="STRING" id="592028.GCWU000321_00548"/>
<dbReference type="GO" id="GO:0016740">
    <property type="term" value="F:transferase activity"/>
    <property type="evidence" value="ECO:0007669"/>
    <property type="project" value="UniProtKB-KW"/>
</dbReference>
<keyword evidence="5" id="KW-0540">Nuclease</keyword>
<evidence type="ECO:0000256" key="7">
    <source>
        <dbReference type="ARBA" id="ARBA00022759"/>
    </source>
</evidence>
<dbReference type="Pfam" id="PF01966">
    <property type="entry name" value="HD"/>
    <property type="match status" value="1"/>
</dbReference>
<dbReference type="AlphaFoldDB" id="C9LM16"/>
<evidence type="ECO:0000256" key="5">
    <source>
        <dbReference type="ARBA" id="ARBA00022722"/>
    </source>
</evidence>
<evidence type="ECO:0000256" key="4">
    <source>
        <dbReference type="ARBA" id="ARBA00022679"/>
    </source>
</evidence>
<dbReference type="EMBL" id="ACIM02000001">
    <property type="protein sequence ID" value="EEW96602.1"/>
    <property type="molecule type" value="Genomic_DNA"/>
</dbReference>
<sequence>MSGKISLALKAGLLHDVGKVCIRATHEKTRHSVLGADFIKTFLKDTEADEQLLRCIKYHHGRELSGAGLSADDLAYVIYEADNIAAGADRREVEGDLNDRGVKFDSDLCLENIFNVFSGDAESSYFSLHELDAIKKDNFPHGNKSIATQGQYRSIMRYLEENFRKKSPISMEENELLRILEDTLIYVPSSTNMKEHADISLYDHMKMTGAIAAVLMKYMEMSKITDYKEFCFTHNKENRNKDVFLMISGDFSGIQKFIYRIRSEGAMRMLRGRSFYLDIALENIVDELLEELHLSRANLIYCSGGHFYILADNTKETQDTAKAVAEKINQGLVKLFSGTLYLAMGCEPLCANDLMAESDTVHHKKNVFRSVSEKVFTAKASRYGPDILTEIFDENSNINRADQGARECGICHVSTNRLGPYKGNESNDSTGIEVCEVCNGLYYLGKALIDDKRSVFAVLSEKAEGLDKAIPISACSGLCWLTAASQNDLKQWAEAGILKRIYDKNGSYTSSFMASRLWVADYAAKNEMGKVLDFNELAESSGEKTGKGIKRLGVLRADVDGLGAAFIAGFIHKENKNPEAYATLSRYAALSRSMALFFRKIINSICKKELPKGIKPFYLFEDKDGEPRKIHVVYSGGDDLFLVGAWDDLMGFAVDLKRAFSVYTNGKLTFSAGLGLYSSTYPISRMAEVTGELEELAKTSPGKNSIALFGSGTEYHRNEKNSGAAEKENAAVYTWDEFIEKVHGEKIKFLMEHMLLDGINGNNKRNDRISAGKSLLYKLMNLLQGAAGDRMDLARFAYTLARLKPKGKELQPCYEKVRSWFYQWAVKEEERKELVTALQFIIYRMRDKEEA</sequence>
<dbReference type="GeneID" id="78277274"/>
<keyword evidence="9" id="KW-0269">Exonuclease</keyword>